<evidence type="ECO:0000313" key="1">
    <source>
        <dbReference type="EMBL" id="MBB3840112.1"/>
    </source>
</evidence>
<dbReference type="Proteomes" id="UP000541352">
    <property type="component" value="Unassembled WGS sequence"/>
</dbReference>
<dbReference type="EMBL" id="JACIBY010000009">
    <property type="protein sequence ID" value="MBB3840112.1"/>
    <property type="molecule type" value="Genomic_DNA"/>
</dbReference>
<organism evidence="1 2">
    <name type="scientific">Runella defluvii</name>
    <dbReference type="NCBI Taxonomy" id="370973"/>
    <lineage>
        <taxon>Bacteria</taxon>
        <taxon>Pseudomonadati</taxon>
        <taxon>Bacteroidota</taxon>
        <taxon>Cytophagia</taxon>
        <taxon>Cytophagales</taxon>
        <taxon>Spirosomataceae</taxon>
        <taxon>Runella</taxon>
    </lineage>
</organism>
<protein>
    <submittedName>
        <fullName evidence="1">Uncharacterized protein</fullName>
    </submittedName>
</protein>
<keyword evidence="2" id="KW-1185">Reference proteome</keyword>
<evidence type="ECO:0000313" key="2">
    <source>
        <dbReference type="Proteomes" id="UP000541352"/>
    </source>
</evidence>
<sequence length="36" mass="4076">MLSVRRFAKRSSQLVRQSDELHPLKNAIGATPRQAL</sequence>
<proteinExistence type="predicted"/>
<reference evidence="1 2" key="1">
    <citation type="submission" date="2020-08" db="EMBL/GenBank/DDBJ databases">
        <title>Genomic Encyclopedia of Type Strains, Phase IV (KMG-IV): sequencing the most valuable type-strain genomes for metagenomic binning, comparative biology and taxonomic classification.</title>
        <authorList>
            <person name="Goeker M."/>
        </authorList>
    </citation>
    <scope>NUCLEOTIDE SEQUENCE [LARGE SCALE GENOMIC DNA]</scope>
    <source>
        <strain evidence="1 2">DSM 17976</strain>
    </source>
</reference>
<accession>A0A7W5ZMF8</accession>
<gene>
    <name evidence="1" type="ORF">FHS57_004125</name>
</gene>
<comment type="caution">
    <text evidence="1">The sequence shown here is derived from an EMBL/GenBank/DDBJ whole genome shotgun (WGS) entry which is preliminary data.</text>
</comment>
<dbReference type="AlphaFoldDB" id="A0A7W5ZMF8"/>
<name>A0A7W5ZMF8_9BACT</name>